<feature type="domain" description="DUF4368" evidence="1">
    <location>
        <begin position="46"/>
        <end position="113"/>
    </location>
</feature>
<dbReference type="Pfam" id="PF14287">
    <property type="entry name" value="DUF4368"/>
    <property type="match status" value="1"/>
</dbReference>
<dbReference type="AlphaFoldDB" id="S6A938"/>
<proteinExistence type="predicted"/>
<keyword evidence="3" id="KW-1185">Reference proteome</keyword>
<dbReference type="PATRIC" id="fig|1291379.3.peg.2397"/>
<organism evidence="2 3">
    <name type="scientific">Treponema pedis str. T A4</name>
    <dbReference type="NCBI Taxonomy" id="1291379"/>
    <lineage>
        <taxon>Bacteria</taxon>
        <taxon>Pseudomonadati</taxon>
        <taxon>Spirochaetota</taxon>
        <taxon>Spirochaetia</taxon>
        <taxon>Spirochaetales</taxon>
        <taxon>Treponemataceae</taxon>
        <taxon>Treponema</taxon>
    </lineage>
</organism>
<evidence type="ECO:0000259" key="1">
    <source>
        <dbReference type="Pfam" id="PF14287"/>
    </source>
</evidence>
<gene>
    <name evidence="2" type="ORF">TPE_2425</name>
</gene>
<accession>S6A938</accession>
<dbReference type="KEGG" id="tped:TPE_2425"/>
<dbReference type="HOGENOM" id="CLU_147253_0_0_12"/>
<name>S6A938_9SPIR</name>
<dbReference type="InterPro" id="IPR025378">
    <property type="entry name" value="DUF4368"/>
</dbReference>
<dbReference type="STRING" id="1291379.TPE_2425"/>
<sequence>MKAIPKLYEDHVLDKIPVKNFDRLFNTYDTEQQNLEKQIRYFEQEMENYHQRKVDSDKFLKMIEKYTDIEELTVPVINEYIKKVVVHEATGEKKGKDRKRQVDVYFNFIGSCQVPQKADIEKTA</sequence>
<dbReference type="EMBL" id="CP004120">
    <property type="protein sequence ID" value="AGT44899.1"/>
    <property type="molecule type" value="Genomic_DNA"/>
</dbReference>
<reference evidence="2 3" key="1">
    <citation type="journal article" date="2013" name="PLoS ONE">
        <title>Genome-Wide Relatedness of Treponema pedis, from Gingiva and Necrotic Skin Lesions of Pigs, with the Human Oral Pathogen Treponema denticola.</title>
        <authorList>
            <person name="Svartstrom O."/>
            <person name="Mushtaq M."/>
            <person name="Pringle M."/>
            <person name="Segerman B."/>
        </authorList>
    </citation>
    <scope>NUCLEOTIDE SEQUENCE [LARGE SCALE GENOMIC DNA]</scope>
    <source>
        <strain evidence="2">T A4</strain>
    </source>
</reference>
<evidence type="ECO:0000313" key="2">
    <source>
        <dbReference type="EMBL" id="AGT44899.1"/>
    </source>
</evidence>
<evidence type="ECO:0000313" key="3">
    <source>
        <dbReference type="Proteomes" id="UP000015620"/>
    </source>
</evidence>
<dbReference type="Proteomes" id="UP000015620">
    <property type="component" value="Chromosome"/>
</dbReference>
<protein>
    <recommendedName>
        <fullName evidence="1">DUF4368 domain-containing protein</fullName>
    </recommendedName>
</protein>